<name>A0ABD6EFF2_9BILA</name>
<sequence length="111" mass="12485">MCAVNEHLFLSCGSRNEPCPASRRACVSWQIGANQRFMLGWSITRGDHSAYEPNDFPLYRVEKLMSFAASSGDDSMDDQSPPHISAPNITVRSPGHFLGHHYTRNRLQSDF</sequence>
<evidence type="ECO:0000313" key="3">
    <source>
        <dbReference type="Proteomes" id="UP001608902"/>
    </source>
</evidence>
<comment type="caution">
    <text evidence="2">The sequence shown here is derived from an EMBL/GenBank/DDBJ whole genome shotgun (WGS) entry which is preliminary data.</text>
</comment>
<dbReference type="Proteomes" id="UP001608902">
    <property type="component" value="Unassembled WGS sequence"/>
</dbReference>
<keyword evidence="3" id="KW-1185">Reference proteome</keyword>
<dbReference type="AlphaFoldDB" id="A0ABD6EFF2"/>
<protein>
    <submittedName>
        <fullName evidence="2">Uncharacterized protein</fullName>
    </submittedName>
</protein>
<dbReference type="EMBL" id="JBGFUD010000804">
    <property type="protein sequence ID" value="MFH4975262.1"/>
    <property type="molecule type" value="Genomic_DNA"/>
</dbReference>
<evidence type="ECO:0000256" key="1">
    <source>
        <dbReference type="SAM" id="MobiDB-lite"/>
    </source>
</evidence>
<organism evidence="2 3">
    <name type="scientific">Gnathostoma spinigerum</name>
    <dbReference type="NCBI Taxonomy" id="75299"/>
    <lineage>
        <taxon>Eukaryota</taxon>
        <taxon>Metazoa</taxon>
        <taxon>Ecdysozoa</taxon>
        <taxon>Nematoda</taxon>
        <taxon>Chromadorea</taxon>
        <taxon>Rhabditida</taxon>
        <taxon>Spirurina</taxon>
        <taxon>Gnathostomatomorpha</taxon>
        <taxon>Gnathostomatoidea</taxon>
        <taxon>Gnathostomatidae</taxon>
        <taxon>Gnathostoma</taxon>
    </lineage>
</organism>
<reference evidence="2 3" key="1">
    <citation type="submission" date="2024-08" db="EMBL/GenBank/DDBJ databases">
        <title>Gnathostoma spinigerum genome.</title>
        <authorList>
            <person name="Gonzalez-Bertolin B."/>
            <person name="Monzon S."/>
            <person name="Zaballos A."/>
            <person name="Jimenez P."/>
            <person name="Dekumyoy P."/>
            <person name="Varona S."/>
            <person name="Cuesta I."/>
            <person name="Sumanam S."/>
            <person name="Adisakwattana P."/>
            <person name="Gasser R.B."/>
            <person name="Hernandez-Gonzalez A."/>
            <person name="Young N.D."/>
            <person name="Perteguer M.J."/>
        </authorList>
    </citation>
    <scope>NUCLEOTIDE SEQUENCE [LARGE SCALE GENOMIC DNA]</scope>
    <source>
        <strain evidence="2">AL3</strain>
        <tissue evidence="2">Liver</tissue>
    </source>
</reference>
<feature type="region of interest" description="Disordered" evidence="1">
    <location>
        <begin position="70"/>
        <end position="96"/>
    </location>
</feature>
<accession>A0ABD6EFF2</accession>
<gene>
    <name evidence="2" type="ORF">AB6A40_001971</name>
</gene>
<proteinExistence type="predicted"/>
<evidence type="ECO:0000313" key="2">
    <source>
        <dbReference type="EMBL" id="MFH4975262.1"/>
    </source>
</evidence>